<feature type="non-terminal residue" evidence="1">
    <location>
        <position position="49"/>
    </location>
</feature>
<sequence>MSNSKDNHKEKQSKITSFSFEIQAPKKQKPLYTLNKNENKSLFNEDFDL</sequence>
<keyword evidence="2" id="KW-1185">Reference proteome</keyword>
<evidence type="ECO:0000313" key="1">
    <source>
        <dbReference type="EMBL" id="CAG8743784.1"/>
    </source>
</evidence>
<gene>
    <name evidence="1" type="ORF">RPERSI_LOCUS13429</name>
</gene>
<name>A0ACA9QDQ0_9GLOM</name>
<accession>A0ACA9QDQ0</accession>
<evidence type="ECO:0000313" key="2">
    <source>
        <dbReference type="Proteomes" id="UP000789920"/>
    </source>
</evidence>
<dbReference type="Proteomes" id="UP000789920">
    <property type="component" value="Unassembled WGS sequence"/>
</dbReference>
<dbReference type="EMBL" id="CAJVQC010029839">
    <property type="protein sequence ID" value="CAG8743784.1"/>
    <property type="molecule type" value="Genomic_DNA"/>
</dbReference>
<organism evidence="1 2">
    <name type="scientific">Racocetra persica</name>
    <dbReference type="NCBI Taxonomy" id="160502"/>
    <lineage>
        <taxon>Eukaryota</taxon>
        <taxon>Fungi</taxon>
        <taxon>Fungi incertae sedis</taxon>
        <taxon>Mucoromycota</taxon>
        <taxon>Glomeromycotina</taxon>
        <taxon>Glomeromycetes</taxon>
        <taxon>Diversisporales</taxon>
        <taxon>Gigasporaceae</taxon>
        <taxon>Racocetra</taxon>
    </lineage>
</organism>
<proteinExistence type="predicted"/>
<comment type="caution">
    <text evidence="1">The sequence shown here is derived from an EMBL/GenBank/DDBJ whole genome shotgun (WGS) entry which is preliminary data.</text>
</comment>
<protein>
    <submittedName>
        <fullName evidence="1">23451_t:CDS:1</fullName>
    </submittedName>
</protein>
<reference evidence="1" key="1">
    <citation type="submission" date="2021-06" db="EMBL/GenBank/DDBJ databases">
        <authorList>
            <person name="Kallberg Y."/>
            <person name="Tangrot J."/>
            <person name="Rosling A."/>
        </authorList>
    </citation>
    <scope>NUCLEOTIDE SEQUENCE</scope>
    <source>
        <strain evidence="1">MA461A</strain>
    </source>
</reference>